<accession>J3NM40</accession>
<evidence type="ECO:0000313" key="3">
    <source>
        <dbReference type="EnsemblFungi" id="EJT82371"/>
    </source>
</evidence>
<dbReference type="eggNOG" id="KOG3734">
    <property type="taxonomic scope" value="Eukaryota"/>
</dbReference>
<organism evidence="2">
    <name type="scientific">Gaeumannomyces tritici (strain R3-111a-1)</name>
    <name type="common">Wheat and barley take-all root rot fungus</name>
    <name type="synonym">Gaeumannomyces graminis var. tritici</name>
    <dbReference type="NCBI Taxonomy" id="644352"/>
    <lineage>
        <taxon>Eukaryota</taxon>
        <taxon>Fungi</taxon>
        <taxon>Dikarya</taxon>
        <taxon>Ascomycota</taxon>
        <taxon>Pezizomycotina</taxon>
        <taxon>Sordariomycetes</taxon>
        <taxon>Sordariomycetidae</taxon>
        <taxon>Magnaporthales</taxon>
        <taxon>Magnaporthaceae</taxon>
        <taxon>Gaeumannomyces</taxon>
    </lineage>
</organism>
<proteinExistence type="predicted"/>
<reference evidence="4" key="1">
    <citation type="submission" date="2010-07" db="EMBL/GenBank/DDBJ databases">
        <title>The genome sequence of Gaeumannomyces graminis var. tritici strain R3-111a-1.</title>
        <authorList>
            <consortium name="The Broad Institute Genome Sequencing Platform"/>
            <person name="Ma L.-J."/>
            <person name="Dead R."/>
            <person name="Young S."/>
            <person name="Zeng Q."/>
            <person name="Koehrsen M."/>
            <person name="Alvarado L."/>
            <person name="Berlin A."/>
            <person name="Chapman S.B."/>
            <person name="Chen Z."/>
            <person name="Freedman E."/>
            <person name="Gellesch M."/>
            <person name="Goldberg J."/>
            <person name="Griggs A."/>
            <person name="Gujja S."/>
            <person name="Heilman E.R."/>
            <person name="Heiman D."/>
            <person name="Hepburn T."/>
            <person name="Howarth C."/>
            <person name="Jen D."/>
            <person name="Larson L."/>
            <person name="Mehta T."/>
            <person name="Neiman D."/>
            <person name="Pearson M."/>
            <person name="Roberts A."/>
            <person name="Saif S."/>
            <person name="Shea T."/>
            <person name="Shenoy N."/>
            <person name="Sisk P."/>
            <person name="Stolte C."/>
            <person name="Sykes S."/>
            <person name="Walk T."/>
            <person name="White J."/>
            <person name="Yandava C."/>
            <person name="Haas B."/>
            <person name="Nusbaum C."/>
            <person name="Birren B."/>
        </authorList>
    </citation>
    <scope>NUCLEOTIDE SEQUENCE [LARGE SCALE GENOMIC DNA]</scope>
    <source>
        <strain evidence="4">R3-111a-1</strain>
    </source>
</reference>
<keyword evidence="4" id="KW-1185">Reference proteome</keyword>
<feature type="region of interest" description="Disordered" evidence="1">
    <location>
        <begin position="483"/>
        <end position="510"/>
    </location>
</feature>
<dbReference type="OrthoDB" id="3898179at2759"/>
<feature type="compositionally biased region" description="Low complexity" evidence="1">
    <location>
        <begin position="483"/>
        <end position="498"/>
    </location>
</feature>
<dbReference type="GeneID" id="20342802"/>
<dbReference type="STRING" id="644352.J3NM40"/>
<dbReference type="EMBL" id="GL385395">
    <property type="protein sequence ID" value="EJT82371.1"/>
    <property type="molecule type" value="Genomic_DNA"/>
</dbReference>
<dbReference type="SMART" id="SM00855">
    <property type="entry name" value="PGAM"/>
    <property type="match status" value="1"/>
</dbReference>
<name>J3NM40_GAET3</name>
<reference evidence="3" key="4">
    <citation type="journal article" date="2015" name="G3 (Bethesda)">
        <title>Genome sequences of three phytopathogenic species of the Magnaporthaceae family of fungi.</title>
        <authorList>
            <person name="Okagaki L.H."/>
            <person name="Nunes C.C."/>
            <person name="Sailsbery J."/>
            <person name="Clay B."/>
            <person name="Brown D."/>
            <person name="John T."/>
            <person name="Oh Y."/>
            <person name="Young N."/>
            <person name="Fitzgerald M."/>
            <person name="Haas B.J."/>
            <person name="Zeng Q."/>
            <person name="Young S."/>
            <person name="Adiconis X."/>
            <person name="Fan L."/>
            <person name="Levin J.Z."/>
            <person name="Mitchell T.K."/>
            <person name="Okubara P.A."/>
            <person name="Farman M.L."/>
            <person name="Kohn L.M."/>
            <person name="Birren B."/>
            <person name="Ma L.-J."/>
            <person name="Dean R.A."/>
        </authorList>
    </citation>
    <scope>NUCLEOTIDE SEQUENCE</scope>
    <source>
        <strain evidence="3">R3-111a-1</strain>
    </source>
</reference>
<dbReference type="EnsemblFungi" id="EJT82371">
    <property type="protein sequence ID" value="EJT82371"/>
    <property type="gene ID" value="GGTG_02344"/>
</dbReference>
<dbReference type="PANTHER" id="PTHR16469:SF27">
    <property type="entry name" value="UBIQUITIN-ASSOCIATED AND SH3 DOMAIN-CONTAINING BA-RELATED"/>
    <property type="match status" value="1"/>
</dbReference>
<dbReference type="PANTHER" id="PTHR16469">
    <property type="entry name" value="UBIQUITIN-ASSOCIATED AND SH3 DOMAIN-CONTAINING BA-RELATED"/>
    <property type="match status" value="1"/>
</dbReference>
<dbReference type="HOGENOM" id="CLU_018502_1_0_1"/>
<dbReference type="Proteomes" id="UP000006039">
    <property type="component" value="Unassembled WGS sequence"/>
</dbReference>
<evidence type="ECO:0000313" key="4">
    <source>
        <dbReference type="Proteomes" id="UP000006039"/>
    </source>
</evidence>
<dbReference type="InterPro" id="IPR029033">
    <property type="entry name" value="His_PPase_superfam"/>
</dbReference>
<dbReference type="VEuPathDB" id="FungiDB:GGTG_02344"/>
<reference evidence="2" key="3">
    <citation type="submission" date="2010-09" db="EMBL/GenBank/DDBJ databases">
        <title>Annotation of Gaeumannomyces graminis var. tritici R3-111a-1.</title>
        <authorList>
            <consortium name="The Broad Institute Genome Sequencing Platform"/>
            <person name="Ma L.-J."/>
            <person name="Dead R."/>
            <person name="Young S.K."/>
            <person name="Zeng Q."/>
            <person name="Gargeya S."/>
            <person name="Fitzgerald M."/>
            <person name="Haas B."/>
            <person name="Abouelleil A."/>
            <person name="Alvarado L."/>
            <person name="Arachchi H.M."/>
            <person name="Berlin A."/>
            <person name="Brown A."/>
            <person name="Chapman S.B."/>
            <person name="Chen Z."/>
            <person name="Dunbar C."/>
            <person name="Freedman E."/>
            <person name="Gearin G."/>
            <person name="Gellesch M."/>
            <person name="Goldberg J."/>
            <person name="Griggs A."/>
            <person name="Gujja S."/>
            <person name="Heiman D."/>
            <person name="Howarth C."/>
            <person name="Larson L."/>
            <person name="Lui A."/>
            <person name="MacDonald P.J.P."/>
            <person name="Mehta T."/>
            <person name="Montmayeur A."/>
            <person name="Murphy C."/>
            <person name="Neiman D."/>
            <person name="Pearson M."/>
            <person name="Priest M."/>
            <person name="Roberts A."/>
            <person name="Saif S."/>
            <person name="Shea T."/>
            <person name="Shenoy N."/>
            <person name="Sisk P."/>
            <person name="Stolte C."/>
            <person name="Sykes S."/>
            <person name="Yandava C."/>
            <person name="Wortman J."/>
            <person name="Nusbaum C."/>
            <person name="Birren B."/>
        </authorList>
    </citation>
    <scope>NUCLEOTIDE SEQUENCE</scope>
    <source>
        <strain evidence="2">R3-111a-1</strain>
    </source>
</reference>
<reference evidence="2" key="2">
    <citation type="submission" date="2010-07" db="EMBL/GenBank/DDBJ databases">
        <authorList>
            <consortium name="The Broad Institute Genome Sequencing Platform"/>
            <consortium name="Broad Institute Genome Sequencing Center for Infectious Disease"/>
            <person name="Ma L.-J."/>
            <person name="Dead R."/>
            <person name="Young S."/>
            <person name="Zeng Q."/>
            <person name="Koehrsen M."/>
            <person name="Alvarado L."/>
            <person name="Berlin A."/>
            <person name="Chapman S.B."/>
            <person name="Chen Z."/>
            <person name="Freedman E."/>
            <person name="Gellesch M."/>
            <person name="Goldberg J."/>
            <person name="Griggs A."/>
            <person name="Gujja S."/>
            <person name="Heilman E.R."/>
            <person name="Heiman D."/>
            <person name="Hepburn T."/>
            <person name="Howarth C."/>
            <person name="Jen D."/>
            <person name="Larson L."/>
            <person name="Mehta T."/>
            <person name="Neiman D."/>
            <person name="Pearson M."/>
            <person name="Roberts A."/>
            <person name="Saif S."/>
            <person name="Shea T."/>
            <person name="Shenoy N."/>
            <person name="Sisk P."/>
            <person name="Stolte C."/>
            <person name="Sykes S."/>
            <person name="Walk T."/>
            <person name="White J."/>
            <person name="Yandava C."/>
            <person name="Haas B."/>
            <person name="Nusbaum C."/>
            <person name="Birren B."/>
        </authorList>
    </citation>
    <scope>NUCLEOTIDE SEQUENCE</scope>
    <source>
        <strain evidence="2">R3-111a-1</strain>
    </source>
</reference>
<feature type="region of interest" description="Disordered" evidence="1">
    <location>
        <begin position="122"/>
        <end position="141"/>
    </location>
</feature>
<evidence type="ECO:0000256" key="1">
    <source>
        <dbReference type="SAM" id="MobiDB-lite"/>
    </source>
</evidence>
<feature type="region of interest" description="Disordered" evidence="1">
    <location>
        <begin position="558"/>
        <end position="636"/>
    </location>
</feature>
<dbReference type="Gene3D" id="3.40.50.1240">
    <property type="entry name" value="Phosphoglycerate mutase-like"/>
    <property type="match status" value="2"/>
</dbReference>
<evidence type="ECO:0000313" key="2">
    <source>
        <dbReference type="EMBL" id="EJT82371.1"/>
    </source>
</evidence>
<feature type="region of interest" description="Disordered" evidence="1">
    <location>
        <begin position="56"/>
        <end position="76"/>
    </location>
</feature>
<feature type="compositionally biased region" description="Polar residues" evidence="1">
    <location>
        <begin position="127"/>
        <end position="136"/>
    </location>
</feature>
<dbReference type="RefSeq" id="XP_009218380.1">
    <property type="nucleotide sequence ID" value="XM_009220116.1"/>
</dbReference>
<dbReference type="SUPFAM" id="SSF53254">
    <property type="entry name" value="Phosphoglycerate mutase-like"/>
    <property type="match status" value="1"/>
</dbReference>
<dbReference type="InterPro" id="IPR051710">
    <property type="entry name" value="Phosphatase_SH3-domain"/>
</dbReference>
<gene>
    <name evidence="3" type="primary">20342802</name>
    <name evidence="2" type="ORF">GGTG_02344</name>
</gene>
<dbReference type="AlphaFoldDB" id="J3NM40"/>
<sequence>MAPPAYIFVVRHGNRLDVADRNWHLSSPTPYDPPLTYSGWAQSRAVGTRISNILKDRSAQEADPPQPSQKPQKPKRYRIVIHSSPFVRCLQTSIAISAGLMGKPSLLAPAERKLSPAQVGQLAGAETAQTNGSTTRSKQRRTSIVGKKAVLRIDAFLGEWLSPSYFELITPPPGSVMMLASAKASLLKAEDYKSYPHLQTRSHSNASVSVRPLRSQLWAGSPTRSVSLSSAPSASAVEDAATPSPLQNIAGVKDSLPAPTGAAPVIEVGAYDPPVPTFSMPKSATIPAGYVNHAKDACVVVDYQWDSMRPPYNWGDGGELPEDWPDMHKRFKKGLQELVDWYTKADDPASAVTTEYLKPGADGLIPAQAENEEDENVETVVIVVSHGAGCNAMIGAITHMPALMDVPISSLSMAALKKTGQAPNGVSPRATEGNVPLHQTYDLLLNASTDHLRSAAPTPNPSPSASMASVYGGYGAGAARVRASNSFSSPSGSGTSATHMEGLNRSSSISGSVASIRRGLRDQAASSRTPSGLSVGLWSPAPKADFEFDLVDEEAIEFDAKQPPSPRSSREAHEHSDELDDQLTHLPKRSTRASLGGKGLWISDGGVPTPPTIPATGPVRDQGSSKRRWTVTAERP</sequence>
<dbReference type="CDD" id="cd07040">
    <property type="entry name" value="HP"/>
    <property type="match status" value="1"/>
</dbReference>
<dbReference type="InterPro" id="IPR013078">
    <property type="entry name" value="His_Pase_superF_clade-1"/>
</dbReference>
<protein>
    <submittedName>
        <fullName evidence="2">Phosphoglycerate mutase</fullName>
    </submittedName>
</protein>
<reference evidence="3" key="5">
    <citation type="submission" date="2018-04" db="UniProtKB">
        <authorList>
            <consortium name="EnsemblFungi"/>
        </authorList>
    </citation>
    <scope>IDENTIFICATION</scope>
    <source>
        <strain evidence="3">R3-111a-1</strain>
    </source>
</reference>